<dbReference type="InterPro" id="IPR018306">
    <property type="entry name" value="Phage_T5_Orf172_DNA-bd"/>
</dbReference>
<organism evidence="4 5">
    <name type="scientific">Ramlibacter monticola</name>
    <dbReference type="NCBI Taxonomy" id="1926872"/>
    <lineage>
        <taxon>Bacteria</taxon>
        <taxon>Pseudomonadati</taxon>
        <taxon>Pseudomonadota</taxon>
        <taxon>Betaproteobacteria</taxon>
        <taxon>Burkholderiales</taxon>
        <taxon>Comamonadaceae</taxon>
        <taxon>Ramlibacter</taxon>
    </lineage>
</organism>
<feature type="compositionally biased region" description="Low complexity" evidence="1">
    <location>
        <begin position="48"/>
        <end position="64"/>
    </location>
</feature>
<dbReference type="RefSeq" id="WP_201676931.1">
    <property type="nucleotide sequence ID" value="NZ_JAEQNE010000007.1"/>
</dbReference>
<feature type="region of interest" description="Disordered" evidence="1">
    <location>
        <begin position="48"/>
        <end position="128"/>
    </location>
</feature>
<dbReference type="AlphaFoldDB" id="A0A937CV41"/>
<evidence type="ECO:0000259" key="3">
    <source>
        <dbReference type="Pfam" id="PF10544"/>
    </source>
</evidence>
<feature type="domain" description="Bacteriophage T5 Orf172 DNA-binding" evidence="3">
    <location>
        <begin position="201"/>
        <end position="292"/>
    </location>
</feature>
<proteinExistence type="predicted"/>
<feature type="compositionally biased region" description="Low complexity" evidence="1">
    <location>
        <begin position="73"/>
        <end position="94"/>
    </location>
</feature>
<accession>A0A937CV41</accession>
<reference evidence="4 5" key="1">
    <citation type="journal article" date="2017" name="Int. J. Syst. Evol. Microbiol.">
        <title>Ramlibacter monticola sp. nov., isolated from forest soil.</title>
        <authorList>
            <person name="Chaudhary D.K."/>
            <person name="Kim J."/>
        </authorList>
    </citation>
    <scope>NUCLEOTIDE SEQUENCE [LARGE SCALE GENOMIC DNA]</scope>
    <source>
        <strain evidence="4 5">KACC 19175</strain>
    </source>
</reference>
<keyword evidence="2" id="KW-1133">Transmembrane helix</keyword>
<keyword evidence="2" id="KW-0812">Transmembrane</keyword>
<gene>
    <name evidence="4" type="ORF">JJ685_24260</name>
</gene>
<evidence type="ECO:0000256" key="2">
    <source>
        <dbReference type="SAM" id="Phobius"/>
    </source>
</evidence>
<evidence type="ECO:0000313" key="4">
    <source>
        <dbReference type="EMBL" id="MBL0394275.1"/>
    </source>
</evidence>
<comment type="caution">
    <text evidence="4">The sequence shown here is derived from an EMBL/GenBank/DDBJ whole genome shotgun (WGS) entry which is preliminary data.</text>
</comment>
<feature type="compositionally biased region" description="Basic and acidic residues" evidence="1">
    <location>
        <begin position="105"/>
        <end position="114"/>
    </location>
</feature>
<keyword evidence="5" id="KW-1185">Reference proteome</keyword>
<dbReference type="Pfam" id="PF10544">
    <property type="entry name" value="T5orf172"/>
    <property type="match status" value="1"/>
</dbReference>
<evidence type="ECO:0000313" key="5">
    <source>
        <dbReference type="Proteomes" id="UP000599109"/>
    </source>
</evidence>
<sequence>MSSQFELVVFAAAAVLILAGCLGVVVFYLLKWYGEAKHTVLTMLEPAPCSPSAQPPAAARAPVSETTRVPRIPGGSAAPRSAPDADPTGAATAAERCPRGAVRLPEVDTQRLRDSPLSAEPSVKPPDDSYVAISRLGQRPGDGTPISAELHRQEAARVGIFGSGALSQGPLAPPLPDARYSAPASPGMSAGHYTRHSGVPGYLYLARNDLHRDGIYKLGYTVRTPSERVGRLNAETALMKGLGTFSLVEATPVRASYDAEQLLFNALSRRRVSSRREFFLGDRDLLRQVLREAAGLDPGDPRSISLLESHWGGDEVERFVLPQDIQSVPPAPPGGGWVYLFEPHWYRQPLLYTCCSRMPARTVLATLTRRSDVVGVNYLGRSH</sequence>
<name>A0A937CV41_9BURK</name>
<dbReference type="EMBL" id="JAEQNE010000007">
    <property type="protein sequence ID" value="MBL0394275.1"/>
    <property type="molecule type" value="Genomic_DNA"/>
</dbReference>
<keyword evidence="2" id="KW-0472">Membrane</keyword>
<feature type="transmembrane region" description="Helical" evidence="2">
    <location>
        <begin position="7"/>
        <end position="30"/>
    </location>
</feature>
<evidence type="ECO:0000256" key="1">
    <source>
        <dbReference type="SAM" id="MobiDB-lite"/>
    </source>
</evidence>
<dbReference type="Proteomes" id="UP000599109">
    <property type="component" value="Unassembled WGS sequence"/>
</dbReference>
<protein>
    <submittedName>
        <fullName evidence="4">GIY-YIG nuclease family protein</fullName>
    </submittedName>
</protein>